<evidence type="ECO:0000313" key="2">
    <source>
        <dbReference type="Proteomes" id="UP000611640"/>
    </source>
</evidence>
<protein>
    <submittedName>
        <fullName evidence="1">Uncharacterized protein</fullName>
    </submittedName>
</protein>
<dbReference type="Pfam" id="PF19686">
    <property type="entry name" value="DUF6188"/>
    <property type="match status" value="1"/>
</dbReference>
<accession>A0A7R7DQT2</accession>
<dbReference type="InterPro" id="IPR046179">
    <property type="entry name" value="DUF6188"/>
</dbReference>
<reference evidence="1 2" key="1">
    <citation type="submission" date="2020-08" db="EMBL/GenBank/DDBJ databases">
        <title>Whole genome shotgun sequence of Actinocatenispora thailandica NBRC 105041.</title>
        <authorList>
            <person name="Komaki H."/>
            <person name="Tamura T."/>
        </authorList>
    </citation>
    <scope>NUCLEOTIDE SEQUENCE [LARGE SCALE GENOMIC DNA]</scope>
    <source>
        <strain evidence="1 2">NBRC 105041</strain>
    </source>
</reference>
<proteinExistence type="predicted"/>
<organism evidence="1 2">
    <name type="scientific">Actinocatenispora thailandica</name>
    <dbReference type="NCBI Taxonomy" id="227318"/>
    <lineage>
        <taxon>Bacteria</taxon>
        <taxon>Bacillati</taxon>
        <taxon>Actinomycetota</taxon>
        <taxon>Actinomycetes</taxon>
        <taxon>Micromonosporales</taxon>
        <taxon>Micromonosporaceae</taxon>
        <taxon>Actinocatenispora</taxon>
    </lineage>
</organism>
<sequence length="140" mass="14794">MCAARPALVEHADRWVLPFRGFAVTKVEADWAFGLTFDDQGAVRISSTMTLGWAATAARSETARLKPECQDVAAGLALFNATVLSAVASKSGGLRIVFDDGHRLAVAPDSDYEAWTATGPSGMLIVSRPGGDLAVWTSQP</sequence>
<dbReference type="EMBL" id="AP023355">
    <property type="protein sequence ID" value="BCJ36180.1"/>
    <property type="molecule type" value="Genomic_DNA"/>
</dbReference>
<dbReference type="Proteomes" id="UP000611640">
    <property type="component" value="Chromosome"/>
</dbReference>
<gene>
    <name evidence="1" type="ORF">Athai_36830</name>
</gene>
<evidence type="ECO:0000313" key="1">
    <source>
        <dbReference type="EMBL" id="BCJ36180.1"/>
    </source>
</evidence>
<dbReference type="KEGG" id="atl:Athai_36830"/>
<name>A0A7R7DQT2_9ACTN</name>
<keyword evidence="2" id="KW-1185">Reference proteome</keyword>
<dbReference type="AlphaFoldDB" id="A0A7R7DQT2"/>